<feature type="transmembrane region" description="Helical" evidence="7">
    <location>
        <begin position="110"/>
        <end position="130"/>
    </location>
</feature>
<feature type="transmembrane region" description="Helical" evidence="7">
    <location>
        <begin position="306"/>
        <end position="325"/>
    </location>
</feature>
<feature type="region of interest" description="Disordered" evidence="6">
    <location>
        <begin position="205"/>
        <end position="250"/>
    </location>
</feature>
<keyword evidence="2" id="KW-1003">Cell membrane</keyword>
<feature type="transmembrane region" description="Helical" evidence="7">
    <location>
        <begin position="178"/>
        <end position="195"/>
    </location>
</feature>
<dbReference type="SUPFAM" id="SSF103473">
    <property type="entry name" value="MFS general substrate transporter"/>
    <property type="match status" value="1"/>
</dbReference>
<evidence type="ECO:0000256" key="3">
    <source>
        <dbReference type="ARBA" id="ARBA00022692"/>
    </source>
</evidence>
<evidence type="ECO:0000313" key="9">
    <source>
        <dbReference type="Proteomes" id="UP000730482"/>
    </source>
</evidence>
<evidence type="ECO:0000256" key="7">
    <source>
        <dbReference type="SAM" id="Phobius"/>
    </source>
</evidence>
<evidence type="ECO:0000256" key="5">
    <source>
        <dbReference type="ARBA" id="ARBA00023136"/>
    </source>
</evidence>
<evidence type="ECO:0000313" key="8">
    <source>
        <dbReference type="EMBL" id="MBS2546761.1"/>
    </source>
</evidence>
<reference evidence="8 9" key="1">
    <citation type="submission" date="2020-02" db="EMBL/GenBank/DDBJ databases">
        <title>Acidophilic actinobacteria isolated from forest soil.</title>
        <authorList>
            <person name="Golinska P."/>
        </authorList>
    </citation>
    <scope>NUCLEOTIDE SEQUENCE [LARGE SCALE GENOMIC DNA]</scope>
    <source>
        <strain evidence="8 9">NL8</strain>
    </source>
</reference>
<dbReference type="RefSeq" id="WP_212008404.1">
    <property type="nucleotide sequence ID" value="NZ_JAAFYZ010000017.1"/>
</dbReference>
<protein>
    <submittedName>
        <fullName evidence="8">MFS transporter</fullName>
    </submittedName>
</protein>
<gene>
    <name evidence="8" type="ORF">KGQ19_07760</name>
</gene>
<name>A0ABS5KL50_9ACTN</name>
<keyword evidence="9" id="KW-1185">Reference proteome</keyword>
<keyword evidence="3 7" id="KW-0812">Transmembrane</keyword>
<dbReference type="PANTHER" id="PTHR23513:SF6">
    <property type="entry name" value="MAJOR FACILITATOR SUPERFAMILY ASSOCIATED DOMAIN-CONTAINING PROTEIN"/>
    <property type="match status" value="1"/>
</dbReference>
<dbReference type="EMBL" id="JAAFYZ010000017">
    <property type="protein sequence ID" value="MBS2546761.1"/>
    <property type="molecule type" value="Genomic_DNA"/>
</dbReference>
<accession>A0ABS5KL50</accession>
<sequence>MSIGVTMSNPVSLWRNRNFMLFLTAQTLSSVGDSFSYVAIPLLVLHTTGSIVQMGLVTGVTGVASIGTGLVAGVIADRVNRQALLMVCDIARFLLYGLIPVVWLFSPQLWFIYVVVPLGAVFGMLFRVGYVTVVPKLVSSDQITEANGRLYSSYAVAAVGGPTAAGFISGIFNPSVAIAVDSVSFAVSAIGLLLLRRRTDAAERAAQSETAQTETAQSETAQSETAQSETAQTGTAQTDSGSKSEEKRPARQGIRTDFLIGAKFLWANEILRPLTIRLSILTFLTYGVTDLIVFHIKHDLKHSDTFAGYVLSAGTVGTFIASSLVARLRKRFGFGKCWTVAFVLCGAAVAGIGLTGVIPVVALLAMVMLACTGVAGICSMSFRQEVTPSDLLGRVTAAFWTIHSALGPIGAAVLTAAASGYGVRSVGLVAGIVISLTAVTAVATPMWRGVKPQPDEADPTEQEHTEQTPAEAHADSEAAVNQEVN</sequence>
<dbReference type="InterPro" id="IPR011701">
    <property type="entry name" value="MFS"/>
</dbReference>
<dbReference type="Gene3D" id="1.20.1250.20">
    <property type="entry name" value="MFS general substrate transporter like domains"/>
    <property type="match status" value="1"/>
</dbReference>
<feature type="compositionally biased region" description="Low complexity" evidence="6">
    <location>
        <begin position="205"/>
        <end position="233"/>
    </location>
</feature>
<dbReference type="Pfam" id="PF07690">
    <property type="entry name" value="MFS_1"/>
    <property type="match status" value="1"/>
</dbReference>
<feature type="transmembrane region" description="Helical" evidence="7">
    <location>
        <begin position="21"/>
        <end position="45"/>
    </location>
</feature>
<feature type="transmembrane region" description="Helical" evidence="7">
    <location>
        <begin position="51"/>
        <end position="76"/>
    </location>
</feature>
<feature type="transmembrane region" description="Helical" evidence="7">
    <location>
        <begin position="391"/>
        <end position="415"/>
    </location>
</feature>
<dbReference type="Proteomes" id="UP000730482">
    <property type="component" value="Unassembled WGS sequence"/>
</dbReference>
<feature type="compositionally biased region" description="Basic and acidic residues" evidence="6">
    <location>
        <begin position="461"/>
        <end position="476"/>
    </location>
</feature>
<evidence type="ECO:0000256" key="6">
    <source>
        <dbReference type="SAM" id="MobiDB-lite"/>
    </source>
</evidence>
<evidence type="ECO:0000256" key="1">
    <source>
        <dbReference type="ARBA" id="ARBA00004651"/>
    </source>
</evidence>
<comment type="caution">
    <text evidence="8">The sequence shown here is derived from an EMBL/GenBank/DDBJ whole genome shotgun (WGS) entry which is preliminary data.</text>
</comment>
<comment type="subcellular location">
    <subcellularLocation>
        <location evidence="1">Cell membrane</location>
        <topology evidence="1">Multi-pass membrane protein</topology>
    </subcellularLocation>
</comment>
<feature type="region of interest" description="Disordered" evidence="6">
    <location>
        <begin position="449"/>
        <end position="485"/>
    </location>
</feature>
<dbReference type="CDD" id="cd06173">
    <property type="entry name" value="MFS_MefA_like"/>
    <property type="match status" value="1"/>
</dbReference>
<keyword evidence="5 7" id="KW-0472">Membrane</keyword>
<feature type="transmembrane region" description="Helical" evidence="7">
    <location>
        <begin position="274"/>
        <end position="294"/>
    </location>
</feature>
<evidence type="ECO:0000256" key="2">
    <source>
        <dbReference type="ARBA" id="ARBA00022475"/>
    </source>
</evidence>
<keyword evidence="4 7" id="KW-1133">Transmembrane helix</keyword>
<feature type="transmembrane region" description="Helical" evidence="7">
    <location>
        <begin position="337"/>
        <end position="354"/>
    </location>
</feature>
<feature type="transmembrane region" description="Helical" evidence="7">
    <location>
        <begin position="421"/>
        <end position="443"/>
    </location>
</feature>
<feature type="transmembrane region" description="Helical" evidence="7">
    <location>
        <begin position="151"/>
        <end position="172"/>
    </location>
</feature>
<organism evidence="8 9">
    <name type="scientific">Catenulispora pinistramenti</name>
    <dbReference type="NCBI Taxonomy" id="2705254"/>
    <lineage>
        <taxon>Bacteria</taxon>
        <taxon>Bacillati</taxon>
        <taxon>Actinomycetota</taxon>
        <taxon>Actinomycetes</taxon>
        <taxon>Catenulisporales</taxon>
        <taxon>Catenulisporaceae</taxon>
        <taxon>Catenulispora</taxon>
    </lineage>
</organism>
<dbReference type="InterPro" id="IPR036259">
    <property type="entry name" value="MFS_trans_sf"/>
</dbReference>
<dbReference type="PANTHER" id="PTHR23513">
    <property type="entry name" value="INTEGRAL MEMBRANE EFFLUX PROTEIN-RELATED"/>
    <property type="match status" value="1"/>
</dbReference>
<proteinExistence type="predicted"/>
<feature type="transmembrane region" description="Helical" evidence="7">
    <location>
        <begin position="83"/>
        <end position="104"/>
    </location>
</feature>
<evidence type="ECO:0000256" key="4">
    <source>
        <dbReference type="ARBA" id="ARBA00022989"/>
    </source>
</evidence>